<dbReference type="PANTHER" id="PTHR10340:SF34">
    <property type="entry name" value="SPHINGOMYELIN PHOSPHODIESTERASE"/>
    <property type="match status" value="1"/>
</dbReference>
<dbReference type="Pfam" id="PF19272">
    <property type="entry name" value="ASMase_C"/>
    <property type="match status" value="1"/>
</dbReference>
<evidence type="ECO:0000256" key="7">
    <source>
        <dbReference type="ARBA" id="ARBA00022833"/>
    </source>
</evidence>
<feature type="disulfide bond" evidence="14">
    <location>
        <begin position="207"/>
        <end position="230"/>
    </location>
</feature>
<dbReference type="PANTHER" id="PTHR10340">
    <property type="entry name" value="SPHINGOMYELIN PHOSPHODIESTERASE"/>
    <property type="match status" value="1"/>
</dbReference>
<dbReference type="InterPro" id="IPR041805">
    <property type="entry name" value="ASMase/PPN1_MPP"/>
</dbReference>
<dbReference type="GO" id="GO:0016798">
    <property type="term" value="F:hydrolase activity, acting on glycosyl bonds"/>
    <property type="evidence" value="ECO:0007669"/>
    <property type="project" value="UniProtKB-KW"/>
</dbReference>
<comment type="similarity">
    <text evidence="2 12">Belongs to the acid sphingomyelinase family.</text>
</comment>
<keyword evidence="7 13" id="KW-0862">Zinc</keyword>
<keyword evidence="5 15" id="KW-0732">Signal</keyword>
<dbReference type="GO" id="GO:0046872">
    <property type="term" value="F:metal ion binding"/>
    <property type="evidence" value="ECO:0007669"/>
    <property type="project" value="UniProtKB-KW"/>
</dbReference>
<feature type="signal peptide" evidence="15">
    <location>
        <begin position="1"/>
        <end position="20"/>
    </location>
</feature>
<comment type="subcellular location">
    <subcellularLocation>
        <location evidence="1">Secreted</location>
    </subcellularLocation>
</comment>
<keyword evidence="4 13" id="KW-0479">Metal-binding</keyword>
<dbReference type="OrthoDB" id="282973at2759"/>
<feature type="binding site" evidence="13">
    <location>
        <position position="188"/>
    </location>
    <ligand>
        <name>Zn(2+)</name>
        <dbReference type="ChEBI" id="CHEBI:29105"/>
        <label>1</label>
    </ligand>
</feature>
<evidence type="ECO:0000256" key="15">
    <source>
        <dbReference type="SAM" id="SignalP"/>
    </source>
</evidence>
<feature type="domain" description="Saposin B-type" evidence="16">
    <location>
        <begin position="64"/>
        <end position="148"/>
    </location>
</feature>
<dbReference type="KEGG" id="cvn:111132893"/>
<feature type="disulfide bond" evidence="14">
    <location>
        <begin position="366"/>
        <end position="414"/>
    </location>
</feature>
<evidence type="ECO:0000313" key="17">
    <source>
        <dbReference type="Proteomes" id="UP000694844"/>
    </source>
</evidence>
<evidence type="ECO:0000259" key="16">
    <source>
        <dbReference type="PROSITE" id="PS50015"/>
    </source>
</evidence>
<dbReference type="InterPro" id="IPR029052">
    <property type="entry name" value="Metallo-depent_PP-like"/>
</dbReference>
<evidence type="ECO:0000256" key="9">
    <source>
        <dbReference type="ARBA" id="ARBA00023180"/>
    </source>
</evidence>
<proteinExistence type="inferred from homology"/>
<evidence type="ECO:0000256" key="3">
    <source>
        <dbReference type="ARBA" id="ARBA00022525"/>
    </source>
</evidence>
<dbReference type="GO" id="GO:0005764">
    <property type="term" value="C:lysosome"/>
    <property type="evidence" value="ECO:0007669"/>
    <property type="project" value="TreeGrafter"/>
</dbReference>
<dbReference type="SMART" id="SM00741">
    <property type="entry name" value="SapB"/>
    <property type="match status" value="1"/>
</dbReference>
<dbReference type="Gene3D" id="3.60.21.10">
    <property type="match status" value="1"/>
</dbReference>
<feature type="binding site" evidence="13">
    <location>
        <position position="259"/>
    </location>
    <ligand>
        <name>Zn(2+)</name>
        <dbReference type="ChEBI" id="CHEBI:29105"/>
        <label>2</label>
    </ligand>
</feature>
<evidence type="ECO:0000256" key="6">
    <source>
        <dbReference type="ARBA" id="ARBA00022801"/>
    </source>
</evidence>
<protein>
    <recommendedName>
        <fullName evidence="12">Sphingomyelin phosphodiesterase</fullName>
    </recommendedName>
</protein>
<keyword evidence="10 12" id="KW-0326">Glycosidase</keyword>
<comment type="catalytic activity">
    <reaction evidence="11">
        <text>a sphingomyelin + H2O = phosphocholine + an N-acylsphing-4-enine + H(+)</text>
        <dbReference type="Rhea" id="RHEA:19253"/>
        <dbReference type="ChEBI" id="CHEBI:15377"/>
        <dbReference type="ChEBI" id="CHEBI:15378"/>
        <dbReference type="ChEBI" id="CHEBI:17636"/>
        <dbReference type="ChEBI" id="CHEBI:52639"/>
        <dbReference type="ChEBI" id="CHEBI:295975"/>
        <dbReference type="EC" id="3.1.4.12"/>
    </reaction>
    <physiologicalReaction direction="left-to-right" evidence="11">
        <dbReference type="Rhea" id="RHEA:19254"/>
    </physiologicalReaction>
</comment>
<keyword evidence="3" id="KW-0964">Secreted</keyword>
<accession>A0A8B8EAC7</accession>
<evidence type="ECO:0000256" key="14">
    <source>
        <dbReference type="PIRSR" id="PIRSR000948-2"/>
    </source>
</evidence>
<comment type="function">
    <text evidence="12">Converts sphingomyelin to ceramide.</text>
</comment>
<dbReference type="SUPFAM" id="SSF47862">
    <property type="entry name" value="Saposin"/>
    <property type="match status" value="1"/>
</dbReference>
<feature type="binding site" evidence="13">
    <location>
        <position position="406"/>
    </location>
    <ligand>
        <name>Zn(2+)</name>
        <dbReference type="ChEBI" id="CHEBI:29105"/>
        <label>2</label>
    </ligand>
</feature>
<evidence type="ECO:0000256" key="8">
    <source>
        <dbReference type="ARBA" id="ARBA00023157"/>
    </source>
</evidence>
<dbReference type="InterPro" id="IPR004843">
    <property type="entry name" value="Calcineurin-like_PHP"/>
</dbReference>
<dbReference type="AlphaFoldDB" id="A0A8B8EAC7"/>
<dbReference type="RefSeq" id="XP_022336528.1">
    <property type="nucleotide sequence ID" value="XM_022480820.1"/>
</dbReference>
<dbReference type="InterPro" id="IPR011001">
    <property type="entry name" value="Saposin-like"/>
</dbReference>
<dbReference type="SUPFAM" id="SSF56300">
    <property type="entry name" value="Metallo-dependent phosphatases"/>
    <property type="match status" value="1"/>
</dbReference>
<dbReference type="Pfam" id="PF00149">
    <property type="entry name" value="Metallophos"/>
    <property type="match status" value="1"/>
</dbReference>
<dbReference type="GO" id="GO:0005615">
    <property type="term" value="C:extracellular space"/>
    <property type="evidence" value="ECO:0007669"/>
    <property type="project" value="TreeGrafter"/>
</dbReference>
<dbReference type="Gene3D" id="1.10.225.10">
    <property type="entry name" value="Saposin-like"/>
    <property type="match status" value="1"/>
</dbReference>
<gene>
    <name evidence="18" type="primary">LOC111132893</name>
</gene>
<evidence type="ECO:0000256" key="5">
    <source>
        <dbReference type="ARBA" id="ARBA00022729"/>
    </source>
</evidence>
<dbReference type="GO" id="GO:0006685">
    <property type="term" value="P:sphingomyelin catabolic process"/>
    <property type="evidence" value="ECO:0007669"/>
    <property type="project" value="UniProtKB-UniRule"/>
</dbReference>
<dbReference type="CDD" id="cd00842">
    <property type="entry name" value="MPP_ASMase"/>
    <property type="match status" value="1"/>
</dbReference>
<sequence length="593" mass="67045">MDERLALLLSLLAVALLVSSSPLLFAPNRHSSDNPEEFSATPRNPKFKTSRTYKTECGVLTDLSFITCEVCKLAVEGLKALVEKQSSEEEIVEFMTFICKKFHIEDDRVCEDITREYKDEFIGVTLRLVLSPSEVCGILLGDNCGTPYDPNDLWNVTLPSEPKPPVTPWRLPKPGSPTLRILHISDIHIDPAYEVGSKVKCGEPLCCRQGDGKAGPGEAGAGLWGTVDTCDVPFSLVESLFQHLSSIQDQFDVVYFTGDLPPHNIWNQSKEDQTGALGQFTKLSLKYLPKKPIYCSLGNHESAPVNSFPPPYINDDDSIAWLYEAVASSWKNWLPQDTMSTIKRGGFYTVKLADKLRLISLNMNYCNNGNWWLLINTTDPTGQLQWLVDTLQQSENNQEKVHIIGHIHPGGGSCLKAWSWNYYRIVNRYESTIAGQYFGHSHTDWYEVFYDDVSFKRPTSVLYIPGSVTTFSNLNPGFRIYENDGMYVNSSWTTLDFTNYYLNLTEVNLSNKPLWQKEYSAKDTYGLKALSPEDWSELIYRMKANDTLFQTFHRHYYKLATPPPCTGKCKTDLLCDLKSGRSHDPALCTDLLS</sequence>
<feature type="disulfide bond" evidence="14">
    <location>
        <begin position="201"/>
        <end position="206"/>
    </location>
</feature>
<feature type="binding site" evidence="13">
    <location>
        <position position="299"/>
    </location>
    <ligand>
        <name>Zn(2+)</name>
        <dbReference type="ChEBI" id="CHEBI:29105"/>
        <label>2</label>
    </ligand>
</feature>
<evidence type="ECO:0000256" key="10">
    <source>
        <dbReference type="ARBA" id="ARBA00023295"/>
    </source>
</evidence>
<feature type="disulfide bond" evidence="14">
    <location>
        <begin position="71"/>
        <end position="136"/>
    </location>
</feature>
<name>A0A8B8EAC7_CRAVI</name>
<organism evidence="17 18">
    <name type="scientific">Crassostrea virginica</name>
    <name type="common">Eastern oyster</name>
    <dbReference type="NCBI Taxonomy" id="6565"/>
    <lineage>
        <taxon>Eukaryota</taxon>
        <taxon>Metazoa</taxon>
        <taxon>Spiralia</taxon>
        <taxon>Lophotrochozoa</taxon>
        <taxon>Mollusca</taxon>
        <taxon>Bivalvia</taxon>
        <taxon>Autobranchia</taxon>
        <taxon>Pteriomorphia</taxon>
        <taxon>Ostreida</taxon>
        <taxon>Ostreoidea</taxon>
        <taxon>Ostreidae</taxon>
        <taxon>Crassostrea</taxon>
    </lineage>
</organism>
<evidence type="ECO:0000256" key="11">
    <source>
        <dbReference type="ARBA" id="ARBA00047268"/>
    </source>
</evidence>
<evidence type="ECO:0000256" key="13">
    <source>
        <dbReference type="PIRSR" id="PIRSR000948-1"/>
    </source>
</evidence>
<dbReference type="InterPro" id="IPR045473">
    <property type="entry name" value="ASM_C"/>
</dbReference>
<dbReference type="PIRSF" id="PIRSF000948">
    <property type="entry name" value="Sphingomy_PDE"/>
    <property type="match status" value="1"/>
</dbReference>
<feature type="binding site" evidence="13">
    <location>
        <position position="440"/>
    </location>
    <ligand>
        <name>Zn(2+)</name>
        <dbReference type="ChEBI" id="CHEBI:29105"/>
        <label>2</label>
    </ligand>
</feature>
<keyword evidence="17" id="KW-1185">Reference proteome</keyword>
<dbReference type="GO" id="GO:0061750">
    <property type="term" value="F:acid sphingomyelin phosphodiesterase activity"/>
    <property type="evidence" value="ECO:0007669"/>
    <property type="project" value="TreeGrafter"/>
</dbReference>
<reference evidence="18" key="1">
    <citation type="submission" date="2025-08" db="UniProtKB">
        <authorList>
            <consortium name="RefSeq"/>
        </authorList>
    </citation>
    <scope>IDENTIFICATION</scope>
    <source>
        <tissue evidence="18">Whole sample</tissue>
    </source>
</reference>
<dbReference type="GO" id="GO:0046513">
    <property type="term" value="P:ceramide biosynthetic process"/>
    <property type="evidence" value="ECO:0007669"/>
    <property type="project" value="TreeGrafter"/>
</dbReference>
<dbReference type="Proteomes" id="UP000694844">
    <property type="component" value="Chromosome 5"/>
</dbReference>
<dbReference type="InterPro" id="IPR011160">
    <property type="entry name" value="Sphingomy_PDE"/>
</dbReference>
<evidence type="ECO:0000256" key="4">
    <source>
        <dbReference type="ARBA" id="ARBA00022723"/>
    </source>
</evidence>
<dbReference type="GeneID" id="111132893"/>
<feature type="binding site" evidence="13">
    <location>
        <position position="186"/>
    </location>
    <ligand>
        <name>Zn(2+)</name>
        <dbReference type="ChEBI" id="CHEBI:29105"/>
        <label>1</label>
    </ligand>
</feature>
<feature type="chain" id="PRO_5034065026" description="Sphingomyelin phosphodiesterase" evidence="15">
    <location>
        <begin position="21"/>
        <end position="593"/>
    </location>
</feature>
<keyword evidence="6 12" id="KW-0378">Hydrolase</keyword>
<evidence type="ECO:0000256" key="1">
    <source>
        <dbReference type="ARBA" id="ARBA00004613"/>
    </source>
</evidence>
<dbReference type="InterPro" id="IPR008139">
    <property type="entry name" value="SaposinB_dom"/>
</dbReference>
<keyword evidence="8 14" id="KW-1015">Disulfide bond</keyword>
<evidence type="ECO:0000313" key="18">
    <source>
        <dbReference type="RefSeq" id="XP_022336528.1"/>
    </source>
</evidence>
<feature type="disulfide bond" evidence="14">
    <location>
        <begin position="565"/>
        <end position="569"/>
    </location>
</feature>
<comment type="cofactor">
    <cofactor evidence="13">
        <name>Zn(2+)</name>
        <dbReference type="ChEBI" id="CHEBI:29105"/>
    </cofactor>
    <text evidence="13">Binds 2 Zn(2+) ions per subunit.</text>
</comment>
<feature type="binding site" evidence="13">
    <location>
        <position position="259"/>
    </location>
    <ligand>
        <name>Zn(2+)</name>
        <dbReference type="ChEBI" id="CHEBI:29105"/>
        <label>1</label>
    </ligand>
</feature>
<dbReference type="PROSITE" id="PS50015">
    <property type="entry name" value="SAP_B"/>
    <property type="match status" value="1"/>
</dbReference>
<evidence type="ECO:0000256" key="12">
    <source>
        <dbReference type="PIRNR" id="PIRNR000948"/>
    </source>
</evidence>
<evidence type="ECO:0000256" key="2">
    <source>
        <dbReference type="ARBA" id="ARBA00008234"/>
    </source>
</evidence>
<dbReference type="GO" id="GO:0016020">
    <property type="term" value="C:membrane"/>
    <property type="evidence" value="ECO:0007669"/>
    <property type="project" value="GOC"/>
</dbReference>
<feature type="binding site" evidence="13">
    <location>
        <position position="442"/>
    </location>
    <ligand>
        <name>Zn(2+)</name>
        <dbReference type="ChEBI" id="CHEBI:29105"/>
        <label>1</label>
    </ligand>
</feature>
<keyword evidence="9" id="KW-0325">Glycoprotein</keyword>
<feature type="disulfide bond" evidence="14">
    <location>
        <begin position="99"/>
        <end position="110"/>
    </location>
</feature>
<feature type="disulfide bond" evidence="14">
    <location>
        <begin position="68"/>
        <end position="144"/>
    </location>
</feature>